<evidence type="ECO:0000256" key="1">
    <source>
        <dbReference type="SAM" id="MobiDB-lite"/>
    </source>
</evidence>
<comment type="caution">
    <text evidence="2">The sequence shown here is derived from an EMBL/GenBank/DDBJ whole genome shotgun (WGS) entry which is preliminary data.</text>
</comment>
<feature type="compositionally biased region" description="Low complexity" evidence="1">
    <location>
        <begin position="646"/>
        <end position="673"/>
    </location>
</feature>
<feature type="region of interest" description="Disordered" evidence="1">
    <location>
        <begin position="188"/>
        <end position="424"/>
    </location>
</feature>
<reference evidence="2 3" key="1">
    <citation type="submission" date="2019-12" db="EMBL/GenBank/DDBJ databases">
        <authorList>
            <person name="Floudas D."/>
            <person name="Bentzer J."/>
            <person name="Ahren D."/>
            <person name="Johansson T."/>
            <person name="Persson P."/>
            <person name="Tunlid A."/>
        </authorList>
    </citation>
    <scope>NUCLEOTIDE SEQUENCE [LARGE SCALE GENOMIC DNA]</scope>
    <source>
        <strain evidence="2 3">CBS 102.39</strain>
    </source>
</reference>
<dbReference type="AlphaFoldDB" id="A0A8H4QTC2"/>
<feature type="compositionally biased region" description="Polar residues" evidence="1">
    <location>
        <begin position="1"/>
        <end position="25"/>
    </location>
</feature>
<feature type="compositionally biased region" description="Polar residues" evidence="1">
    <location>
        <begin position="373"/>
        <end position="386"/>
    </location>
</feature>
<feature type="region of interest" description="Disordered" evidence="1">
    <location>
        <begin position="94"/>
        <end position="115"/>
    </location>
</feature>
<feature type="compositionally biased region" description="Polar residues" evidence="1">
    <location>
        <begin position="253"/>
        <end position="288"/>
    </location>
</feature>
<feature type="compositionally biased region" description="Basic residues" evidence="1">
    <location>
        <begin position="438"/>
        <end position="448"/>
    </location>
</feature>
<sequence length="793" mass="83336">MIHGSALQSPAISVHTGTSAHNTPMHTPITPTAAFHQGLFDMGTIAEVSDELEHPQHVVPSQSPMMYLDSAAQQQMYQQYNDLVQQQYHSIQAQPQQYQQYAPQNPYPPHQRQFPTTYQASMPSFTTASQPIVPSSSSTSSTSMPPPPARPPSVATPPGVVADASAIGASTGAKSSRGGASGVIRTARATARGKASSTTTAGLINAGGSRSAGTAARARRGSTAASNPVPSVPPAQPQAAGPAHPYSVPTPPWTSTRSLAQTPVIESTDVVGTTRSGLVRTASVTSTGKSKRTPASEKESKKKRGQSVRFSEEPTGPPASTAPAASTPGSTLTQIPEVPESSDSPVAAPTHQAHSTVTIPSSTEAPALGITLPSVTPTEATPQRQPQPRVIRSGPSSHAPPQARQPAINTTTAHPGTPSSSELHHQVPAPVRVDRTQVHHSARHHPYRRPTAAGPEQTNPRLTVQVHPIATDWNYDVETHTLYLRMDMPGVRSEDIEVTLATCWWNRLKFLCVRGQRWPWNVGFDGRESLEWMKVIRAEVAKSEGTAGVAEKAREVVQAEQDTMIQASSQEDEGGDTKSAGGNSVPQDDTDTSKSADTGRQTAQPEDPPVGAAKGKKKAQSKATSSKQSAKAKGKQKTQEVEESPVDPATVVSTSTTTSTGPSTSTPGPIPVVATSSFLPASQSSDPPATPAGSVRVGGALRTTRSLRDPQDLFVTGHRQRKYGRMEHRVQVPAETMASDVRLALADGVLYVWVNCGPPLDTTENVVIPLNGNGGHGPAPAAPGARGASARAQ</sequence>
<feature type="compositionally biased region" description="Polar residues" evidence="1">
    <location>
        <begin position="407"/>
        <end position="421"/>
    </location>
</feature>
<keyword evidence="3" id="KW-1185">Reference proteome</keyword>
<dbReference type="InterPro" id="IPR008978">
    <property type="entry name" value="HSP20-like_chaperone"/>
</dbReference>
<feature type="compositionally biased region" description="Low complexity" evidence="1">
    <location>
        <begin position="318"/>
        <end position="331"/>
    </location>
</feature>
<feature type="region of interest" description="Disordered" evidence="1">
    <location>
        <begin position="1"/>
        <end position="29"/>
    </location>
</feature>
<feature type="compositionally biased region" description="Polar residues" evidence="1">
    <location>
        <begin position="352"/>
        <end position="364"/>
    </location>
</feature>
<evidence type="ECO:0008006" key="4">
    <source>
        <dbReference type="Google" id="ProtNLM"/>
    </source>
</evidence>
<dbReference type="Proteomes" id="UP000521872">
    <property type="component" value="Unassembled WGS sequence"/>
</dbReference>
<protein>
    <recommendedName>
        <fullName evidence="4">SHSP domain-containing protein</fullName>
    </recommendedName>
</protein>
<feature type="compositionally biased region" description="Polar residues" evidence="1">
    <location>
        <begin position="674"/>
        <end position="687"/>
    </location>
</feature>
<gene>
    <name evidence="2" type="ORF">D9613_008681</name>
</gene>
<feature type="compositionally biased region" description="Low complexity" evidence="1">
    <location>
        <begin position="206"/>
        <end position="229"/>
    </location>
</feature>
<feature type="compositionally biased region" description="Pro residues" evidence="1">
    <location>
        <begin position="144"/>
        <end position="155"/>
    </location>
</feature>
<feature type="compositionally biased region" description="Low complexity" evidence="1">
    <location>
        <begin position="94"/>
        <end position="104"/>
    </location>
</feature>
<evidence type="ECO:0000313" key="3">
    <source>
        <dbReference type="Proteomes" id="UP000521872"/>
    </source>
</evidence>
<feature type="compositionally biased region" description="Polar residues" evidence="1">
    <location>
        <begin position="580"/>
        <end position="604"/>
    </location>
</feature>
<dbReference type="EMBL" id="JAACJL010000031">
    <property type="protein sequence ID" value="KAF4616846.1"/>
    <property type="molecule type" value="Genomic_DNA"/>
</dbReference>
<accession>A0A8H4QTC2</accession>
<feature type="compositionally biased region" description="Low complexity" evidence="1">
    <location>
        <begin position="127"/>
        <end position="143"/>
    </location>
</feature>
<dbReference type="Gene3D" id="2.60.40.790">
    <property type="match status" value="1"/>
</dbReference>
<name>A0A8H4QTC2_9AGAR</name>
<evidence type="ECO:0000313" key="2">
    <source>
        <dbReference type="EMBL" id="KAF4616846.1"/>
    </source>
</evidence>
<organism evidence="2 3">
    <name type="scientific">Agrocybe pediades</name>
    <dbReference type="NCBI Taxonomy" id="84607"/>
    <lineage>
        <taxon>Eukaryota</taxon>
        <taxon>Fungi</taxon>
        <taxon>Dikarya</taxon>
        <taxon>Basidiomycota</taxon>
        <taxon>Agaricomycotina</taxon>
        <taxon>Agaricomycetes</taxon>
        <taxon>Agaricomycetidae</taxon>
        <taxon>Agaricales</taxon>
        <taxon>Agaricineae</taxon>
        <taxon>Strophariaceae</taxon>
        <taxon>Agrocybe</taxon>
    </lineage>
</organism>
<feature type="region of interest" description="Disordered" evidence="1">
    <location>
        <begin position="437"/>
        <end position="459"/>
    </location>
</feature>
<feature type="region of interest" description="Disordered" evidence="1">
    <location>
        <begin position="127"/>
        <end position="160"/>
    </location>
</feature>
<feature type="region of interest" description="Disordered" evidence="1">
    <location>
        <begin position="566"/>
        <end position="697"/>
    </location>
</feature>
<proteinExistence type="predicted"/>